<dbReference type="InterPro" id="IPR005814">
    <property type="entry name" value="Aminotrans_3"/>
</dbReference>
<keyword evidence="5" id="KW-1185">Reference proteome</keyword>
<dbReference type="PANTHER" id="PTHR45688">
    <property type="match status" value="1"/>
</dbReference>
<dbReference type="Pfam" id="PF00202">
    <property type="entry name" value="Aminotran_3"/>
    <property type="match status" value="1"/>
</dbReference>
<dbReference type="InterPro" id="IPR015422">
    <property type="entry name" value="PyrdxlP-dep_Trfase_small"/>
</dbReference>
<evidence type="ECO:0000313" key="5">
    <source>
        <dbReference type="Proteomes" id="UP001165082"/>
    </source>
</evidence>
<comment type="caution">
    <text evidence="4">The sequence shown here is derived from an EMBL/GenBank/DDBJ whole genome shotgun (WGS) entry which is preliminary data.</text>
</comment>
<dbReference type="AlphaFoldDB" id="A0A9W7E923"/>
<sequence length="471" mass="50968">MQDSKYSGVLLFAGIPCLVRMSVSYSNTSPLTVLSGSSCYLHSYESSSSSPSVSVTTFLDTRNNVPSCGHCNPRVNAAISGQVHAINTNTRYLHPNITSLASKLIGTLPSLEGDDSWVVTLTNSGSESNDLALRIANWYTSGGPIITYDMSYHGHTSALISVSPYKLKQIGETSPRPNTYWLKHPNIYRCPSSDPATHYKAEFDELLSTIESPPTLIYEIGMSVGGVCLPPPTYLAHVTDGVRARKGCVIYDCVQTGCGRFGENKWWGFEREDGAVPDIVTVGKPLGNGHPISALCVKKSVIRNFDTCGMEYFNTFGGNPVSCAAGLAVMAEVDRRRLPQNADVVGSYLMSRFQAICADYPSIVGDVRGVGLFIGVEILATPPVSRQPPSPLPPPPGTAETSWLCSHLKDEYRILSTIDGEHDNVIVVKPPLTFGMEEATYFTSSFRELVKKLLSLKASSKFDTTGGKTPT</sequence>
<dbReference type="InterPro" id="IPR015424">
    <property type="entry name" value="PyrdxlP-dep_Trfase"/>
</dbReference>
<evidence type="ECO:0000256" key="2">
    <source>
        <dbReference type="ARBA" id="ARBA00022898"/>
    </source>
</evidence>
<dbReference type="PANTHER" id="PTHR45688:SF13">
    <property type="entry name" value="ALANINE--GLYOXYLATE AMINOTRANSFERASE 2-LIKE"/>
    <property type="match status" value="1"/>
</dbReference>
<gene>
    <name evidence="4" type="ORF">TrRE_jg12563</name>
</gene>
<evidence type="ECO:0000313" key="4">
    <source>
        <dbReference type="EMBL" id="GMH69530.1"/>
    </source>
</evidence>
<dbReference type="Proteomes" id="UP001165082">
    <property type="component" value="Unassembled WGS sequence"/>
</dbReference>
<name>A0A9W7E923_9STRA</name>
<dbReference type="GO" id="GO:0008483">
    <property type="term" value="F:transaminase activity"/>
    <property type="evidence" value="ECO:0007669"/>
    <property type="project" value="InterPro"/>
</dbReference>
<accession>A0A9W7E923</accession>
<dbReference type="GO" id="GO:0030170">
    <property type="term" value="F:pyridoxal phosphate binding"/>
    <property type="evidence" value="ECO:0007669"/>
    <property type="project" value="InterPro"/>
</dbReference>
<dbReference type="GO" id="GO:0005739">
    <property type="term" value="C:mitochondrion"/>
    <property type="evidence" value="ECO:0007669"/>
    <property type="project" value="TreeGrafter"/>
</dbReference>
<dbReference type="InterPro" id="IPR015421">
    <property type="entry name" value="PyrdxlP-dep_Trfase_major"/>
</dbReference>
<reference evidence="4" key="1">
    <citation type="submission" date="2022-07" db="EMBL/GenBank/DDBJ databases">
        <title>Genome analysis of Parmales, a sister group of diatoms, reveals the evolutionary specialization of diatoms from phago-mixotrophs to photoautotrophs.</title>
        <authorList>
            <person name="Ban H."/>
            <person name="Sato S."/>
            <person name="Yoshikawa S."/>
            <person name="Kazumasa Y."/>
            <person name="Nakamura Y."/>
            <person name="Ichinomiya M."/>
            <person name="Saitoh K."/>
            <person name="Sato N."/>
            <person name="Blanc-Mathieu R."/>
            <person name="Endo H."/>
            <person name="Kuwata A."/>
            <person name="Ogata H."/>
        </authorList>
    </citation>
    <scope>NUCLEOTIDE SEQUENCE</scope>
</reference>
<dbReference type="OrthoDB" id="425114at2759"/>
<organism evidence="4 5">
    <name type="scientific">Triparma retinervis</name>
    <dbReference type="NCBI Taxonomy" id="2557542"/>
    <lineage>
        <taxon>Eukaryota</taxon>
        <taxon>Sar</taxon>
        <taxon>Stramenopiles</taxon>
        <taxon>Ochrophyta</taxon>
        <taxon>Bolidophyceae</taxon>
        <taxon>Parmales</taxon>
        <taxon>Triparmaceae</taxon>
        <taxon>Triparma</taxon>
    </lineage>
</organism>
<dbReference type="SUPFAM" id="SSF53383">
    <property type="entry name" value="PLP-dependent transferases"/>
    <property type="match status" value="1"/>
</dbReference>
<proteinExistence type="inferred from homology"/>
<dbReference type="Gene3D" id="3.90.1150.10">
    <property type="entry name" value="Aspartate Aminotransferase, domain 1"/>
    <property type="match status" value="1"/>
</dbReference>
<evidence type="ECO:0000256" key="3">
    <source>
        <dbReference type="RuleBase" id="RU003560"/>
    </source>
</evidence>
<dbReference type="Gene3D" id="3.40.640.10">
    <property type="entry name" value="Type I PLP-dependent aspartate aminotransferase-like (Major domain)"/>
    <property type="match status" value="1"/>
</dbReference>
<dbReference type="EMBL" id="BRXZ01002755">
    <property type="protein sequence ID" value="GMH69530.1"/>
    <property type="molecule type" value="Genomic_DNA"/>
</dbReference>
<keyword evidence="2 3" id="KW-0663">Pyridoxal phosphate</keyword>
<dbReference type="CDD" id="cd00610">
    <property type="entry name" value="OAT_like"/>
    <property type="match status" value="1"/>
</dbReference>
<evidence type="ECO:0000256" key="1">
    <source>
        <dbReference type="ARBA" id="ARBA00008954"/>
    </source>
</evidence>
<comment type="similarity">
    <text evidence="1 3">Belongs to the class-III pyridoxal-phosphate-dependent aminotransferase family.</text>
</comment>
<protein>
    <submittedName>
        <fullName evidence="4">Uncharacterized protein</fullName>
    </submittedName>
</protein>